<evidence type="ECO:0000256" key="1">
    <source>
        <dbReference type="SAM" id="Phobius"/>
    </source>
</evidence>
<comment type="caution">
    <text evidence="2">The sequence shown here is derived from an EMBL/GenBank/DDBJ whole genome shotgun (WGS) entry which is preliminary data.</text>
</comment>
<proteinExistence type="predicted"/>
<reference evidence="2" key="1">
    <citation type="submission" date="2021-05" db="EMBL/GenBank/DDBJ databases">
        <authorList>
            <person name="Khan N."/>
        </authorList>
    </citation>
    <scope>NUCLEOTIDE SEQUENCE</scope>
</reference>
<evidence type="ECO:0000313" key="3">
    <source>
        <dbReference type="Proteomes" id="UP000693738"/>
    </source>
</evidence>
<gene>
    <name evidence="2" type="ORF">FEQUK3_LOCUS3571</name>
</gene>
<feature type="transmembrane region" description="Helical" evidence="1">
    <location>
        <begin position="347"/>
        <end position="366"/>
    </location>
</feature>
<accession>A0A8J2IMS1</accession>
<keyword evidence="1" id="KW-0812">Transmembrane</keyword>
<protein>
    <submittedName>
        <fullName evidence="2">Uncharacterized protein</fullName>
    </submittedName>
</protein>
<dbReference type="EMBL" id="CAJSTJ010000121">
    <property type="protein sequence ID" value="CAG7557890.1"/>
    <property type="molecule type" value="Genomic_DNA"/>
</dbReference>
<evidence type="ECO:0000313" key="2">
    <source>
        <dbReference type="EMBL" id="CAG7557890.1"/>
    </source>
</evidence>
<keyword evidence="1" id="KW-0472">Membrane</keyword>
<keyword evidence="1" id="KW-1133">Transmembrane helix</keyword>
<dbReference type="AlphaFoldDB" id="A0A8J2IMS1"/>
<dbReference type="Proteomes" id="UP000693738">
    <property type="component" value="Unassembled WGS sequence"/>
</dbReference>
<sequence length="368" mass="42393">MVSAKPTLSPAGRVKPWIQKFTNDPGEGFFNQFVESDDARYVEIQEHENDVKYTDVALKSGNPNGGPDLSEFFQLPREDGSQNILRLVFLRILPFNTENDNAPPLSWKGFREHLELLHLQDSFIYTEKMQTPPTWFEVPLQSGLNGIEHLLHRLKALKSIAWHPLLVPLILMEQRMKGTVENLSLIRDSVYAIGKRIGTHKNYRGNKRYEELHHYAYGEKVWERRHEQDDDFEAAPGKLTSIVSECAMIEAKCHINESLLDWLHGLNHRLPDVEAYGDLWKKPNTSIMMKISTLKMWSTNNRSRSVYLAKRAEAQLQACQNLMSQRDNAMNLRQTEAAVRDSSDMRAIAWVTLAFLPATFVAYLLLQF</sequence>
<name>A0A8J2IMS1_FUSEQ</name>
<organism evidence="2 3">
    <name type="scientific">Fusarium equiseti</name>
    <name type="common">Fusarium scirpi</name>
    <dbReference type="NCBI Taxonomy" id="61235"/>
    <lineage>
        <taxon>Eukaryota</taxon>
        <taxon>Fungi</taxon>
        <taxon>Dikarya</taxon>
        <taxon>Ascomycota</taxon>
        <taxon>Pezizomycotina</taxon>
        <taxon>Sordariomycetes</taxon>
        <taxon>Hypocreomycetidae</taxon>
        <taxon>Hypocreales</taxon>
        <taxon>Nectriaceae</taxon>
        <taxon>Fusarium</taxon>
        <taxon>Fusarium incarnatum-equiseti species complex</taxon>
    </lineage>
</organism>